<evidence type="ECO:0000313" key="5">
    <source>
        <dbReference type="Proteomes" id="UP001324533"/>
    </source>
</evidence>
<feature type="signal peptide" evidence="3">
    <location>
        <begin position="1"/>
        <end position="30"/>
    </location>
</feature>
<keyword evidence="2" id="KW-1133">Transmembrane helix</keyword>
<dbReference type="Proteomes" id="UP001324533">
    <property type="component" value="Chromosome"/>
</dbReference>
<keyword evidence="3" id="KW-0732">Signal</keyword>
<protein>
    <recommendedName>
        <fullName evidence="6">DUF916 domain-containing protein</fullName>
    </recommendedName>
</protein>
<dbReference type="RefSeq" id="WP_322410939.1">
    <property type="nucleotide sequence ID" value="NZ_CP139779.1"/>
</dbReference>
<keyword evidence="2" id="KW-0812">Transmembrane</keyword>
<sequence>MRRRMTRAGLVAAIALSGASLLGVVPAAAAAPVAVVSAGAASAATDDEITWSVTPADEACPDQRGVIEQELDPGQSRTDRFAVRNFSAIPVTFALSAADGYYSDNGRFTMLPSSEPSVDAGTWITLPESVTVEPGGTTVVTFTTEVPDDAVPGDHAAGIAASVLSAGTDATGTGVGVESRVGFRITTRVTGELAPAATVQAVAGSYDLSWNPFRPGEATVSFEVTNTGNTAVQAQGTLTAGSASADFPAAGEAVQQLLPGETRTLTLALAGVWPTVVVPLAVDLTPTARDFAGSDLPVTASAASATLWALPLPQLILLVGVGLLLAALLWRRRRSRARLAAIVAAAREEGFAAARTVDGASAEPALAQSSATATSPTIDPSPPGESVTRRSLR</sequence>
<organism evidence="4 5">
    <name type="scientific">Microbacterium invictum</name>
    <dbReference type="NCBI Taxonomy" id="515415"/>
    <lineage>
        <taxon>Bacteria</taxon>
        <taxon>Bacillati</taxon>
        <taxon>Actinomycetota</taxon>
        <taxon>Actinomycetes</taxon>
        <taxon>Micrococcales</taxon>
        <taxon>Microbacteriaceae</taxon>
        <taxon>Microbacterium</taxon>
    </lineage>
</organism>
<feature type="compositionally biased region" description="Polar residues" evidence="1">
    <location>
        <begin position="367"/>
        <end position="378"/>
    </location>
</feature>
<evidence type="ECO:0000256" key="3">
    <source>
        <dbReference type="SAM" id="SignalP"/>
    </source>
</evidence>
<proteinExistence type="predicted"/>
<dbReference type="EMBL" id="CP139779">
    <property type="protein sequence ID" value="WQB70803.1"/>
    <property type="molecule type" value="Genomic_DNA"/>
</dbReference>
<feature type="region of interest" description="Disordered" evidence="1">
    <location>
        <begin position="362"/>
        <end position="393"/>
    </location>
</feature>
<accession>A0ABZ0VD28</accession>
<keyword evidence="2" id="KW-0472">Membrane</keyword>
<evidence type="ECO:0000256" key="2">
    <source>
        <dbReference type="SAM" id="Phobius"/>
    </source>
</evidence>
<gene>
    <name evidence="4" type="ORF">T9R20_02260</name>
</gene>
<feature type="chain" id="PRO_5045467011" description="DUF916 domain-containing protein" evidence="3">
    <location>
        <begin position="31"/>
        <end position="393"/>
    </location>
</feature>
<evidence type="ECO:0000313" key="4">
    <source>
        <dbReference type="EMBL" id="WQB70803.1"/>
    </source>
</evidence>
<evidence type="ECO:0000256" key="1">
    <source>
        <dbReference type="SAM" id="MobiDB-lite"/>
    </source>
</evidence>
<reference evidence="4 5" key="1">
    <citation type="submission" date="2023-06" db="EMBL/GenBank/DDBJ databases">
        <title>Rock-solubilizing bacteria, Microbacterium invictum, promotes re-establishment of vegetation in rocky wasteland by accelerating rock bio-weathering and reshaping soil bacterial community.</title>
        <authorList>
            <person name="Liu C."/>
        </authorList>
    </citation>
    <scope>NUCLEOTIDE SEQUENCE [LARGE SCALE GENOMIC DNA]</scope>
    <source>
        <strain evidence="4 5">X-18</strain>
    </source>
</reference>
<feature type="transmembrane region" description="Helical" evidence="2">
    <location>
        <begin position="307"/>
        <end position="330"/>
    </location>
</feature>
<evidence type="ECO:0008006" key="6">
    <source>
        <dbReference type="Google" id="ProtNLM"/>
    </source>
</evidence>
<keyword evidence="5" id="KW-1185">Reference proteome</keyword>
<name>A0ABZ0VD28_9MICO</name>